<evidence type="ECO:0000313" key="7">
    <source>
        <dbReference type="Proteomes" id="UP001160499"/>
    </source>
</evidence>
<dbReference type="RefSeq" id="WP_280882277.1">
    <property type="nucleotide sequence ID" value="NZ_JARXVH010000024.1"/>
</dbReference>
<evidence type="ECO:0000256" key="4">
    <source>
        <dbReference type="PROSITE-ProRule" id="PRU00335"/>
    </source>
</evidence>
<reference evidence="6 7" key="1">
    <citation type="submission" date="2023-04" db="EMBL/GenBank/DDBJ databases">
        <title>Forest soil microbial communities from Buena Vista Peninsula, Colon Province, Panama.</title>
        <authorList>
            <person name="Bouskill N."/>
        </authorList>
    </citation>
    <scope>NUCLEOTIDE SEQUENCE [LARGE SCALE GENOMIC DNA]</scope>
    <source>
        <strain evidence="6 7">GGS1</strain>
    </source>
</reference>
<dbReference type="InterPro" id="IPR001647">
    <property type="entry name" value="HTH_TetR"/>
</dbReference>
<dbReference type="PANTHER" id="PTHR30055:SF234">
    <property type="entry name" value="HTH-TYPE TRANSCRIPTIONAL REGULATOR BETI"/>
    <property type="match status" value="1"/>
</dbReference>
<feature type="domain" description="HTH tetR-type" evidence="5">
    <location>
        <begin position="29"/>
        <end position="89"/>
    </location>
</feature>
<comment type="caution">
    <text evidence="6">The sequence shown here is derived from an EMBL/GenBank/DDBJ whole genome shotgun (WGS) entry which is preliminary data.</text>
</comment>
<dbReference type="PRINTS" id="PR00455">
    <property type="entry name" value="HTHTETR"/>
</dbReference>
<dbReference type="PANTHER" id="PTHR30055">
    <property type="entry name" value="HTH-TYPE TRANSCRIPTIONAL REGULATOR RUTR"/>
    <property type="match status" value="1"/>
</dbReference>
<organism evidence="6 7">
    <name type="scientific">Streptomyces pseudovenezuelae</name>
    <dbReference type="NCBI Taxonomy" id="67350"/>
    <lineage>
        <taxon>Bacteria</taxon>
        <taxon>Bacillati</taxon>
        <taxon>Actinomycetota</taxon>
        <taxon>Actinomycetes</taxon>
        <taxon>Kitasatosporales</taxon>
        <taxon>Streptomycetaceae</taxon>
        <taxon>Streptomyces</taxon>
        <taxon>Streptomyces aurantiacus group</taxon>
    </lineage>
</organism>
<protein>
    <submittedName>
        <fullName evidence="6">AcrR family transcriptional regulator</fullName>
    </submittedName>
</protein>
<keyword evidence="3" id="KW-0804">Transcription</keyword>
<dbReference type="Proteomes" id="UP001160499">
    <property type="component" value="Unassembled WGS sequence"/>
</dbReference>
<dbReference type="SUPFAM" id="SSF46689">
    <property type="entry name" value="Homeodomain-like"/>
    <property type="match status" value="1"/>
</dbReference>
<evidence type="ECO:0000256" key="1">
    <source>
        <dbReference type="ARBA" id="ARBA00023015"/>
    </source>
</evidence>
<accession>A0ABT6M0I7</accession>
<keyword evidence="1" id="KW-0805">Transcription regulation</keyword>
<dbReference type="Pfam" id="PF17754">
    <property type="entry name" value="TetR_C_14"/>
    <property type="match status" value="1"/>
</dbReference>
<gene>
    <name evidence="6" type="ORF">M2283_008916</name>
</gene>
<evidence type="ECO:0000259" key="5">
    <source>
        <dbReference type="PROSITE" id="PS50977"/>
    </source>
</evidence>
<sequence length="237" mass="26489">MSTRTVDWTALRRREEEPAVEGLRERKKRLLRQQLSDTATEMFMDRGFDAVRVSEIADACGVSEKTVFNYFPTKESLVLDLGETTLNSLQTTLANLDLSPVEAVLEILSGQLAGLTSWLTAQDDWGQAKAVLLRFGMLIGSTPSLRAYQRDMTDQQVAVAAEVLARRTEMSPDDPEPQIAAAALLALWPLQFHALRRHLHRAKTPEELHDEVSADVHRAAQLLDTGLNSLTPARRSW</sequence>
<dbReference type="InterPro" id="IPR050109">
    <property type="entry name" value="HTH-type_TetR-like_transc_reg"/>
</dbReference>
<evidence type="ECO:0000256" key="3">
    <source>
        <dbReference type="ARBA" id="ARBA00023163"/>
    </source>
</evidence>
<keyword evidence="7" id="KW-1185">Reference proteome</keyword>
<name>A0ABT6M0I7_9ACTN</name>
<dbReference type="InterPro" id="IPR041347">
    <property type="entry name" value="MftR_C"/>
</dbReference>
<evidence type="ECO:0000313" key="6">
    <source>
        <dbReference type="EMBL" id="MDH6221569.1"/>
    </source>
</evidence>
<dbReference type="Pfam" id="PF00440">
    <property type="entry name" value="TetR_N"/>
    <property type="match status" value="1"/>
</dbReference>
<dbReference type="InterPro" id="IPR009057">
    <property type="entry name" value="Homeodomain-like_sf"/>
</dbReference>
<feature type="DNA-binding region" description="H-T-H motif" evidence="4">
    <location>
        <begin position="52"/>
        <end position="71"/>
    </location>
</feature>
<dbReference type="PROSITE" id="PS50977">
    <property type="entry name" value="HTH_TETR_2"/>
    <property type="match status" value="1"/>
</dbReference>
<proteinExistence type="predicted"/>
<keyword evidence="2 4" id="KW-0238">DNA-binding</keyword>
<dbReference type="Gene3D" id="1.10.357.10">
    <property type="entry name" value="Tetracycline Repressor, domain 2"/>
    <property type="match status" value="1"/>
</dbReference>
<evidence type="ECO:0000256" key="2">
    <source>
        <dbReference type="ARBA" id="ARBA00023125"/>
    </source>
</evidence>
<dbReference type="EMBL" id="JARXVH010000024">
    <property type="protein sequence ID" value="MDH6221569.1"/>
    <property type="molecule type" value="Genomic_DNA"/>
</dbReference>